<proteinExistence type="predicted"/>
<name>A0ACA9Y0N0_9ASCO</name>
<reference evidence="1" key="1">
    <citation type="submission" date="2022-06" db="EMBL/GenBank/DDBJ databases">
        <authorList>
            <person name="Legras J.-L."/>
            <person name="Devillers H."/>
            <person name="Grondin C."/>
        </authorList>
    </citation>
    <scope>NUCLEOTIDE SEQUENCE</scope>
    <source>
        <strain evidence="1">CLIB 1444</strain>
    </source>
</reference>
<protein>
    <submittedName>
        <fullName evidence="1">Uncharacterized protein</fullName>
    </submittedName>
</protein>
<accession>A0ACA9Y0N0</accession>
<evidence type="ECO:0000313" key="1">
    <source>
        <dbReference type="EMBL" id="CAH6718483.1"/>
    </source>
</evidence>
<dbReference type="Proteomes" id="UP001152531">
    <property type="component" value="Unassembled WGS sequence"/>
</dbReference>
<gene>
    <name evidence="1" type="ORF">CLIB1444_01S07756</name>
</gene>
<comment type="caution">
    <text evidence="1">The sequence shown here is derived from an EMBL/GenBank/DDBJ whole genome shotgun (WGS) entry which is preliminary data.</text>
</comment>
<evidence type="ECO:0000313" key="2">
    <source>
        <dbReference type="Proteomes" id="UP001152531"/>
    </source>
</evidence>
<organism evidence="1 2">
    <name type="scientific">[Candida] jaroonii</name>
    <dbReference type="NCBI Taxonomy" id="467808"/>
    <lineage>
        <taxon>Eukaryota</taxon>
        <taxon>Fungi</taxon>
        <taxon>Dikarya</taxon>
        <taxon>Ascomycota</taxon>
        <taxon>Saccharomycotina</taxon>
        <taxon>Pichiomycetes</taxon>
        <taxon>Debaryomycetaceae</taxon>
        <taxon>Yamadazyma</taxon>
    </lineage>
</organism>
<dbReference type="EMBL" id="CALSDN010000001">
    <property type="protein sequence ID" value="CAH6718483.1"/>
    <property type="molecule type" value="Genomic_DNA"/>
</dbReference>
<keyword evidence="2" id="KW-1185">Reference proteome</keyword>
<sequence>MSINRVQLKDNHIQCLETNCLPFETTTGETVVYGSTSKRQSLSISSKLNSPLKINSKDGVIYVTNKRLIFITVSSGDINSFQIEFRNCPILQFSHKMQSPWFGPNYYEFLFLSNDDTNISDGFPKNEWFKGEIKFNDGGLFEFVDKVNHSLNDSVNNPQVDDQLPAYTPV</sequence>